<dbReference type="EMBL" id="LAZR01035842">
    <property type="protein sequence ID" value="KKL26430.1"/>
    <property type="molecule type" value="Genomic_DNA"/>
</dbReference>
<accession>A0A0F9BWX2</accession>
<reference evidence="5" key="1">
    <citation type="journal article" date="2015" name="Nature">
        <title>Complex archaea that bridge the gap between prokaryotes and eukaryotes.</title>
        <authorList>
            <person name="Spang A."/>
            <person name="Saw J.H."/>
            <person name="Jorgensen S.L."/>
            <person name="Zaremba-Niedzwiedzka K."/>
            <person name="Martijn J."/>
            <person name="Lind A.E."/>
            <person name="van Eijk R."/>
            <person name="Schleper C."/>
            <person name="Guy L."/>
            <person name="Ettema T.J."/>
        </authorList>
    </citation>
    <scope>NUCLEOTIDE SEQUENCE</scope>
</reference>
<dbReference type="Gene3D" id="3.30.470.30">
    <property type="entry name" value="DNA ligase/mRNA capping enzyme"/>
    <property type="match status" value="1"/>
</dbReference>
<protein>
    <recommendedName>
        <fullName evidence="6">DNA ligase OB-like domain-containing protein</fullName>
    </recommendedName>
</protein>
<dbReference type="CDD" id="cd07896">
    <property type="entry name" value="Adenylation_kDNA_ligase_like"/>
    <property type="match status" value="1"/>
</dbReference>
<keyword evidence="2" id="KW-0235">DNA replication</keyword>
<dbReference type="InterPro" id="IPR050326">
    <property type="entry name" value="NAD_dep_DNA_ligaseB"/>
</dbReference>
<evidence type="ECO:0000256" key="2">
    <source>
        <dbReference type="ARBA" id="ARBA00022705"/>
    </source>
</evidence>
<dbReference type="SUPFAM" id="SSF56091">
    <property type="entry name" value="DNA ligase/mRNA capping enzyme, catalytic domain"/>
    <property type="match status" value="1"/>
</dbReference>
<sequence>VGRFMSEKLDGRRAFWDGGISRGIPASRVPFANTLKDYKKRTPPVATGLWSRFGNVISAPNWFLDQLPSFPLDGEMLDGVSRQTTISITSKDIPIDKEWKKILYYIFESPPLHKVFSSIPYRATAKDVVEIDSVAMDLFIHKQVEELVETNTKHFEWAFQPKSFSEIVVHQDGWNLFELDKIPFRKLLFLSQTEIKSLDHMYEELAKTRANGGEGLMLRRPDSFYECKRSHNLLKLKNISFGEAEVIGYHTGRETDRGSKLLGLMGNVIVSWENIHFELSGFTDAERKLIGSGFNGREWALQNPDTYCPVGISSPTFPRGSKIKFTYRGLTNDGIPNEARYRRTQ</sequence>
<dbReference type="PANTHER" id="PTHR47810:SF1">
    <property type="entry name" value="DNA LIGASE B"/>
    <property type="match status" value="1"/>
</dbReference>
<dbReference type="SUPFAM" id="SSF50249">
    <property type="entry name" value="Nucleic acid-binding proteins"/>
    <property type="match status" value="1"/>
</dbReference>
<organism evidence="5">
    <name type="scientific">marine sediment metagenome</name>
    <dbReference type="NCBI Taxonomy" id="412755"/>
    <lineage>
        <taxon>unclassified sequences</taxon>
        <taxon>metagenomes</taxon>
        <taxon>ecological metagenomes</taxon>
    </lineage>
</organism>
<comment type="caution">
    <text evidence="5">The sequence shown here is derived from an EMBL/GenBank/DDBJ whole genome shotgun (WGS) entry which is preliminary data.</text>
</comment>
<dbReference type="PANTHER" id="PTHR47810">
    <property type="entry name" value="DNA LIGASE"/>
    <property type="match status" value="1"/>
</dbReference>
<evidence type="ECO:0000256" key="3">
    <source>
        <dbReference type="ARBA" id="ARBA00022763"/>
    </source>
</evidence>
<evidence type="ECO:0000256" key="4">
    <source>
        <dbReference type="ARBA" id="ARBA00023204"/>
    </source>
</evidence>
<dbReference type="Gene3D" id="2.40.50.140">
    <property type="entry name" value="Nucleic acid-binding proteins"/>
    <property type="match status" value="1"/>
</dbReference>
<evidence type="ECO:0008006" key="6">
    <source>
        <dbReference type="Google" id="ProtNLM"/>
    </source>
</evidence>
<dbReference type="GO" id="GO:0003909">
    <property type="term" value="F:DNA ligase activity"/>
    <property type="evidence" value="ECO:0007669"/>
    <property type="project" value="InterPro"/>
</dbReference>
<name>A0A0F9BWX2_9ZZZZ</name>
<gene>
    <name evidence="5" type="ORF">LCGC14_2395340</name>
</gene>
<keyword evidence="4" id="KW-0234">DNA repair</keyword>
<dbReference type="PROSITE" id="PS00333">
    <property type="entry name" value="DNA_LIGASE_A2"/>
    <property type="match status" value="1"/>
</dbReference>
<dbReference type="InterPro" id="IPR012340">
    <property type="entry name" value="NA-bd_OB-fold"/>
</dbReference>
<proteinExistence type="predicted"/>
<keyword evidence="3" id="KW-0227">DNA damage</keyword>
<dbReference type="GO" id="GO:0006281">
    <property type="term" value="P:DNA repair"/>
    <property type="evidence" value="ECO:0007669"/>
    <property type="project" value="UniProtKB-KW"/>
</dbReference>
<dbReference type="GO" id="GO:0006260">
    <property type="term" value="P:DNA replication"/>
    <property type="evidence" value="ECO:0007669"/>
    <property type="project" value="UniProtKB-KW"/>
</dbReference>
<dbReference type="Gene3D" id="3.30.1490.70">
    <property type="match status" value="1"/>
</dbReference>
<evidence type="ECO:0000256" key="1">
    <source>
        <dbReference type="ARBA" id="ARBA00022598"/>
    </source>
</evidence>
<keyword evidence="1" id="KW-0436">Ligase</keyword>
<dbReference type="AlphaFoldDB" id="A0A0F9BWX2"/>
<evidence type="ECO:0000313" key="5">
    <source>
        <dbReference type="EMBL" id="KKL26430.1"/>
    </source>
</evidence>
<dbReference type="InterPro" id="IPR016059">
    <property type="entry name" value="DNA_ligase_ATP-dep_CS"/>
</dbReference>
<feature type="non-terminal residue" evidence="5">
    <location>
        <position position="1"/>
    </location>
</feature>